<dbReference type="GO" id="GO:0005737">
    <property type="term" value="C:cytoplasm"/>
    <property type="evidence" value="ECO:0007669"/>
    <property type="project" value="UniProtKB-ARBA"/>
</dbReference>
<dbReference type="GO" id="GO:0070006">
    <property type="term" value="F:metalloaminopeptidase activity"/>
    <property type="evidence" value="ECO:0007669"/>
    <property type="project" value="InterPro"/>
</dbReference>
<evidence type="ECO:0000313" key="9">
    <source>
        <dbReference type="Proteomes" id="UP000001202"/>
    </source>
</evidence>
<proteinExistence type="inferred from homology"/>
<dbReference type="InterPro" id="IPR000994">
    <property type="entry name" value="Pept_M24"/>
</dbReference>
<dbReference type="PANTHER" id="PTHR43763">
    <property type="entry name" value="XAA-PRO AMINOPEPTIDASE 1"/>
    <property type="match status" value="1"/>
</dbReference>
<dbReference type="KEGG" id="tpp:TPASS_0569"/>
<dbReference type="PANTHER" id="PTHR43763:SF6">
    <property type="entry name" value="XAA-PRO AMINOPEPTIDASE 1"/>
    <property type="match status" value="1"/>
</dbReference>
<dbReference type="SUPFAM" id="SSF55920">
    <property type="entry name" value="Creatinase/aminopeptidase"/>
    <property type="match status" value="1"/>
</dbReference>
<accession>A0A0H3BKV0</accession>
<dbReference type="RefSeq" id="WP_010882016.1">
    <property type="nucleotide sequence ID" value="NC_010741.1"/>
</dbReference>
<dbReference type="InterPro" id="IPR050422">
    <property type="entry name" value="X-Pro_aminopeptidase_P"/>
</dbReference>
<keyword evidence="8" id="KW-0645">Protease</keyword>
<gene>
    <name evidence="8" type="ordered locus">TPASS_0569</name>
</gene>
<dbReference type="InterPro" id="IPR029149">
    <property type="entry name" value="Creatin/AminoP/Spt16_N"/>
</dbReference>
<dbReference type="Pfam" id="PF00557">
    <property type="entry name" value="Peptidase_M24"/>
    <property type="match status" value="1"/>
</dbReference>
<dbReference type="CDD" id="cd01085">
    <property type="entry name" value="APP"/>
    <property type="match status" value="1"/>
</dbReference>
<dbReference type="Pfam" id="PF16189">
    <property type="entry name" value="Creatinase_N_2"/>
    <property type="match status" value="1"/>
</dbReference>
<feature type="domain" description="Peptidase M24" evidence="5">
    <location>
        <begin position="429"/>
        <end position="673"/>
    </location>
</feature>
<dbReference type="Gene3D" id="3.40.350.10">
    <property type="entry name" value="Creatinase/prolidase N-terminal domain"/>
    <property type="match status" value="2"/>
</dbReference>
<protein>
    <submittedName>
        <fullName evidence="8">Aminopeptidase P</fullName>
    </submittedName>
</protein>
<evidence type="ECO:0000259" key="7">
    <source>
        <dbReference type="Pfam" id="PF16188"/>
    </source>
</evidence>
<feature type="region of interest" description="Disordered" evidence="4">
    <location>
        <begin position="347"/>
        <end position="375"/>
    </location>
</feature>
<dbReference type="GO" id="GO:0046872">
    <property type="term" value="F:metal ion binding"/>
    <property type="evidence" value="ECO:0007669"/>
    <property type="project" value="UniProtKB-KW"/>
</dbReference>
<evidence type="ECO:0000256" key="4">
    <source>
        <dbReference type="SAM" id="MobiDB-lite"/>
    </source>
</evidence>
<dbReference type="GeneID" id="93876337"/>
<dbReference type="EMBL" id="CP000805">
    <property type="protein sequence ID" value="ACD70990.1"/>
    <property type="molecule type" value="Genomic_DNA"/>
</dbReference>
<evidence type="ECO:0000313" key="8">
    <source>
        <dbReference type="EMBL" id="ACD70990.1"/>
    </source>
</evidence>
<keyword evidence="8" id="KW-0031">Aminopeptidase</keyword>
<evidence type="ECO:0000259" key="5">
    <source>
        <dbReference type="Pfam" id="PF00557"/>
    </source>
</evidence>
<evidence type="ECO:0000256" key="3">
    <source>
        <dbReference type="ARBA" id="ARBA00022801"/>
    </source>
</evidence>
<keyword evidence="2" id="KW-0479">Metal-binding</keyword>
<dbReference type="AlphaFoldDB" id="A0A0H3BKV0"/>
<evidence type="ECO:0000256" key="1">
    <source>
        <dbReference type="ARBA" id="ARBA00008766"/>
    </source>
</evidence>
<dbReference type="InterPro" id="IPR033740">
    <property type="entry name" value="Pept_M24B"/>
</dbReference>
<comment type="similarity">
    <text evidence="1">Belongs to the peptidase M24B family.</text>
</comment>
<dbReference type="InterPro" id="IPR036005">
    <property type="entry name" value="Creatinase/aminopeptidase-like"/>
</dbReference>
<dbReference type="Gene3D" id="3.90.230.10">
    <property type="entry name" value="Creatinase/methionine aminopeptidase superfamily"/>
    <property type="match status" value="1"/>
</dbReference>
<reference evidence="8 9" key="1">
    <citation type="journal article" date="2008" name="BMC Microbiol.">
        <title>Complete genome sequence of Treponema pallidum ssp. pallidum strain SS14 determined with oligonucleotide arrays.</title>
        <authorList>
            <person name="Matejkova P."/>
            <person name="Strouhal M."/>
            <person name="Smajs D."/>
            <person name="Norris S.J."/>
            <person name="Palzkill T."/>
            <person name="Petrosino J.F."/>
            <person name="Sodergren E."/>
            <person name="Norton J.E."/>
            <person name="Singh J."/>
            <person name="Richmond T.A."/>
            <person name="Molla M.N."/>
            <person name="Albert T.J."/>
            <person name="Weinstock G.M."/>
        </authorList>
    </citation>
    <scope>NUCLEOTIDE SEQUENCE [LARGE SCALE GENOMIC DNA]</scope>
    <source>
        <strain evidence="8 9">SS14</strain>
    </source>
</reference>
<sequence>MIPLGKRHGHSAVAVCSRGVSVFRGEKAMDGVRGRLSALRSLMRAQGVDICYISGENAHGQIDGAREYFSGFTGSAGIVVVTAQRAFLWTDGRYFIQAERELSACEVCLFRTGQAGVPRVTELLRTELRAFSSGPGHGGGTLAVDGRTISAAVWEQFQQELVDVSLRLDFDGALLLPQEHRVSVVPSPAFLLDERYTGLSAAQKLTQLRAALSARSCDATVLSTLDDVCWLTNVRAHDVPCTPLLVAYMVVTHTRAFLYVDMRKISSALHQALYAQGVECMPYDTFFDQVCARCADQEPTVHAVGKGRAGVQEVAGRTPVVLLDFERSCAALVDLFRASPQVCRPQVERSAPSGSLSSVLGIEEDGTETSRGGKSACALQSARDALAAGKEKENKEERGQTMCFSVCRGLLPTVALKALKNDTERANVHQAMIQDGIALVKTLQWVYQQLDVGADVDECAVAEFVRAARAVSPSFIEESFHTIAGYGANAAMVHYRPVRFSALHPAAGQTAALLRARGFLLLDSGAHYREGTTDVTRTLALGPLTDVQRADYTLVLQAHSALARARFPAGTSGAVLDGIARAPLWAQGRDYPHGTGHGVGFCLSVHEGPYSISPSAPGRGGTARGIGAEHTGDPPFFSEEAAWQLRPGMLLSNEPGVYVAGSHGVRIENLMWVVQAHESDAQCVWKEGGEGKEENAAARECTGADRMQPSRCRSFYGFQTATLCPIDTRPLVRERLHDEDIAWLNAYHLRVYVTLAPFLDARTRAFLRTCCRAL</sequence>
<feature type="domain" description="Peptidase M24 C-terminal" evidence="7">
    <location>
        <begin position="715"/>
        <end position="773"/>
    </location>
</feature>
<evidence type="ECO:0000259" key="6">
    <source>
        <dbReference type="Pfam" id="PF01321"/>
    </source>
</evidence>
<dbReference type="InterPro" id="IPR000587">
    <property type="entry name" value="Creatinase_N"/>
</dbReference>
<dbReference type="Pfam" id="PF01321">
    <property type="entry name" value="Creatinase_N"/>
    <property type="match status" value="1"/>
</dbReference>
<dbReference type="SUPFAM" id="SSF53092">
    <property type="entry name" value="Creatinase/prolidase N-terminal domain"/>
    <property type="match status" value="2"/>
</dbReference>
<keyword evidence="3" id="KW-0378">Hydrolase</keyword>
<organism evidence="8 9">
    <name type="scientific">Treponema pallidum subsp. pallidum (strain SS14)</name>
    <dbReference type="NCBI Taxonomy" id="455434"/>
    <lineage>
        <taxon>Bacteria</taxon>
        <taxon>Pseudomonadati</taxon>
        <taxon>Spirochaetota</taxon>
        <taxon>Spirochaetia</taxon>
        <taxon>Spirochaetales</taxon>
        <taxon>Treponemataceae</taxon>
        <taxon>Treponema</taxon>
    </lineage>
</organism>
<evidence type="ECO:0000256" key="2">
    <source>
        <dbReference type="ARBA" id="ARBA00022723"/>
    </source>
</evidence>
<dbReference type="PATRIC" id="fig|243276.5.peg.608"/>
<dbReference type="InterPro" id="IPR032416">
    <property type="entry name" value="Peptidase_M24_C"/>
</dbReference>
<feature type="domain" description="Creatinase N-terminal" evidence="6">
    <location>
        <begin position="35"/>
        <end position="164"/>
    </location>
</feature>
<dbReference type="Proteomes" id="UP000001202">
    <property type="component" value="Chromosome"/>
</dbReference>
<name>A0A0H3BKV0_TREPS</name>
<dbReference type="Pfam" id="PF16188">
    <property type="entry name" value="Peptidase_M24_C"/>
    <property type="match status" value="1"/>
</dbReference>